<reference evidence="3 4" key="1">
    <citation type="submission" date="2021-08" db="EMBL/GenBank/DDBJ databases">
        <title>Comparative Genomics Analysis of the Genus Qipengyuania Reveals Extensive Genetic Diversity and Metabolic Versatility, Including the Description of Fifteen Novel Species.</title>
        <authorList>
            <person name="Liu Y."/>
        </authorList>
    </citation>
    <scope>NUCLEOTIDE SEQUENCE [LARGE SCALE GENOMIC DNA]</scope>
    <source>
        <strain evidence="3 4">1NDH17</strain>
    </source>
</reference>
<protein>
    <submittedName>
        <fullName evidence="3">M23 family metallopeptidase</fullName>
    </submittedName>
</protein>
<feature type="domain" description="M23ase beta-sheet core" evidence="2">
    <location>
        <begin position="190"/>
        <end position="282"/>
    </location>
</feature>
<feature type="transmembrane region" description="Helical" evidence="1">
    <location>
        <begin position="6"/>
        <end position="24"/>
    </location>
</feature>
<dbReference type="InterPro" id="IPR016047">
    <property type="entry name" value="M23ase_b-sheet_dom"/>
</dbReference>
<feature type="transmembrane region" description="Helical" evidence="1">
    <location>
        <begin position="31"/>
        <end position="50"/>
    </location>
</feature>
<proteinExistence type="predicted"/>
<keyword evidence="1" id="KW-1133">Transmembrane helix</keyword>
<dbReference type="Proteomes" id="UP000783253">
    <property type="component" value="Unassembled WGS sequence"/>
</dbReference>
<dbReference type="SUPFAM" id="SSF51261">
    <property type="entry name" value="Duplicated hybrid motif"/>
    <property type="match status" value="1"/>
</dbReference>
<comment type="caution">
    <text evidence="3">The sequence shown here is derived from an EMBL/GenBank/DDBJ whole genome shotgun (WGS) entry which is preliminary data.</text>
</comment>
<accession>A0ABS7IZ40</accession>
<dbReference type="InterPro" id="IPR011055">
    <property type="entry name" value="Dup_hybrid_motif"/>
</dbReference>
<gene>
    <name evidence="3" type="ORF">K3152_10545</name>
</gene>
<keyword evidence="1" id="KW-0472">Membrane</keyword>
<feature type="transmembrane region" description="Helical" evidence="1">
    <location>
        <begin position="86"/>
        <end position="104"/>
    </location>
</feature>
<dbReference type="RefSeq" id="WP_221574070.1">
    <property type="nucleotide sequence ID" value="NZ_JAIGNK010000003.1"/>
</dbReference>
<evidence type="ECO:0000256" key="1">
    <source>
        <dbReference type="SAM" id="Phobius"/>
    </source>
</evidence>
<evidence type="ECO:0000259" key="2">
    <source>
        <dbReference type="Pfam" id="PF01551"/>
    </source>
</evidence>
<dbReference type="Pfam" id="PF01551">
    <property type="entry name" value="Peptidase_M23"/>
    <property type="match status" value="1"/>
</dbReference>
<keyword evidence="4" id="KW-1185">Reference proteome</keyword>
<dbReference type="Gene3D" id="2.70.70.10">
    <property type="entry name" value="Glucose Permease (Domain IIA)"/>
    <property type="match status" value="1"/>
</dbReference>
<feature type="transmembrane region" description="Helical" evidence="1">
    <location>
        <begin position="56"/>
        <end position="74"/>
    </location>
</feature>
<evidence type="ECO:0000313" key="3">
    <source>
        <dbReference type="EMBL" id="MBX7458683.1"/>
    </source>
</evidence>
<organism evidence="3 4">
    <name type="scientific">Qipengyuania polymorpha</name>
    <dbReference type="NCBI Taxonomy" id="2867234"/>
    <lineage>
        <taxon>Bacteria</taxon>
        <taxon>Pseudomonadati</taxon>
        <taxon>Pseudomonadota</taxon>
        <taxon>Alphaproteobacteria</taxon>
        <taxon>Sphingomonadales</taxon>
        <taxon>Erythrobacteraceae</taxon>
        <taxon>Qipengyuania</taxon>
    </lineage>
</organism>
<evidence type="ECO:0000313" key="4">
    <source>
        <dbReference type="Proteomes" id="UP000783253"/>
    </source>
</evidence>
<keyword evidence="1" id="KW-0812">Transmembrane</keyword>
<name>A0ABS7IZ40_9SPHN</name>
<dbReference type="EMBL" id="JAIGNK010000003">
    <property type="protein sequence ID" value="MBX7458683.1"/>
    <property type="molecule type" value="Genomic_DNA"/>
</dbReference>
<sequence length="306" mass="32710">MLLTGLIFQNMVLLALVASLFLAGRPTRLWRLLYTASAGALVFGIVLSGVWVYPPIWGAAVYLVLFLLACLRWWRMPVKNPARLRSLQIILAALTAIPGLILIWQGVAGRIAPAEEAIELSSPFAEVAGHCVLSGGSSLALNLHYVESDKTAASYEKHSVDFIRLNRFGFRTLADRSLSPKPAALGDYAVYGSKVVAPCDGVVSEAVDGKPDVAPGHANRSLDGSNYVLLQCKAADVLLAHFQPGTLAVDVGGEVTRGQPLGLAGNSGNTEEPHLHINAQRQEGDGTLTAVPMRFDGRYLARGDCL</sequence>
<dbReference type="CDD" id="cd12797">
    <property type="entry name" value="M23_peptidase"/>
    <property type="match status" value="1"/>
</dbReference>